<protein>
    <submittedName>
        <fullName evidence="2">Uncharacterized protein</fullName>
    </submittedName>
</protein>
<evidence type="ECO:0000313" key="2">
    <source>
        <dbReference type="EMBL" id="KXT00643.1"/>
    </source>
</evidence>
<evidence type="ECO:0000256" key="1">
    <source>
        <dbReference type="SAM" id="MobiDB-lite"/>
    </source>
</evidence>
<feature type="region of interest" description="Disordered" evidence="1">
    <location>
        <begin position="1"/>
        <end position="32"/>
    </location>
</feature>
<keyword evidence="3" id="KW-1185">Reference proteome</keyword>
<comment type="caution">
    <text evidence="2">The sequence shown here is derived from an EMBL/GenBank/DDBJ whole genome shotgun (WGS) entry which is preliminary data.</text>
</comment>
<reference evidence="2 3" key="1">
    <citation type="submission" date="2015-07" db="EMBL/GenBank/DDBJ databases">
        <title>Comparative genomics of the Sigatoka disease complex on banana suggests a link between parallel evolutionary changes in Pseudocercospora fijiensis and Pseudocercospora eumusae and increased virulence on the banana host.</title>
        <authorList>
            <person name="Chang T.-C."/>
            <person name="Salvucci A."/>
            <person name="Crous P.W."/>
            <person name="Stergiopoulos I."/>
        </authorList>
    </citation>
    <scope>NUCLEOTIDE SEQUENCE [LARGE SCALE GENOMIC DNA]</scope>
    <source>
        <strain evidence="2 3">CBS 114824</strain>
    </source>
</reference>
<feature type="compositionally biased region" description="Low complexity" evidence="1">
    <location>
        <begin position="856"/>
        <end position="865"/>
    </location>
</feature>
<sequence>MARSRRGVCSARPRGTDSRSDTRTAAAKDGMDAEDNIGHEMRILEHAVSESAPNVLELFRSIWLTYRDSPSTSAIESHNLYEAIAEKLYENFYGIYIQVPPSTKDLRCNVQSVQRKDFQWHRELAGIRLYAIFGPHGCSRTFLKKFRDLEALRTKEHEIGEGNDSNEDDEGHGNDGGRGLTFAEAMGFLREAQNARRSGEHKHHVGASATHEWQPRDCTDALKLAIEREGMVLRRKPAKNRSKKQPEAVEEQEIGNAQDEPEHEIESSGETGQEIEIGGGEDPDGAATFDEEDTAMSLELARGQEHPAARDEDSSLEGDDTVNGGGDVAWGDDESDADMSRNLARKRQKSAMRDSLLSIGEGEENSENGNGFIPGGDATSMGGDEDRGEDWWQPACAPASLQRLFPLPSARSSSASVYTTAGKSLDQQQQPHTHSQHHCDSRTEACERERDSACDSASCASPQFPEAPSTALRDTAMATGYRATKRNIRALSPSLEGGAKRFRTDKQDLSITSHFIQNRLASASQQDLLRIAHRFISAFGAATYSASSRSVLVDYSKIGADPFLIVLLPLPSSVSNGDDAWSQWRLLYIPINDGLPSIEVHGGDGSDHTQSKTRLLDVVKELMPPEMYGIVSAVAEDEYKSEDLPNVLPSYPGHDIPHRIHGFVSCIAAAVCMTTDRAPPRSISLMSWLGAMAVSQCESGGRTSELWRAVELPVSPDYYRFERRFSALLVDDSFTAGLKDMTDDIDQNDDRLHQYVESLTIIRSCCSSVQNPTNTAQGDKIDAKKLREILTWVDCSIGEAKQAAERTRRAAGDVVDRLEKRVAEARAWLLSLNTTRSCLSGTPSFVVQGNKAAAREASQAQPASADNRGVEKKKEAPEKEAGLLSRPGKIAHMRYMGHTCLFCLPHIRMNTDPCIEPVYSNNSYYVYVESLGLLQNLRSSPRHTVYSQTCSTTSRKPHGLAVASKSSSNTHKPPLTESDSAKYQDEDLNQYQTQDYLGIFPQTATSQTRRRRPMFRRPLDARLDTRRQLASHRDRAGPANLPYQEQQEIVKDGTRKRVSAEM</sequence>
<feature type="region of interest" description="Disordered" evidence="1">
    <location>
        <begin position="856"/>
        <end position="885"/>
    </location>
</feature>
<gene>
    <name evidence="2" type="ORF">AC578_4021</name>
</gene>
<feature type="region of interest" description="Disordered" evidence="1">
    <location>
        <begin position="233"/>
        <end position="392"/>
    </location>
</feature>
<dbReference type="AlphaFoldDB" id="A0A139HE00"/>
<dbReference type="OrthoDB" id="10555654at2759"/>
<feature type="region of interest" description="Disordered" evidence="1">
    <location>
        <begin position="1001"/>
        <end position="1044"/>
    </location>
</feature>
<dbReference type="EMBL" id="LFZN01000069">
    <property type="protein sequence ID" value="KXT00643.1"/>
    <property type="molecule type" value="Genomic_DNA"/>
</dbReference>
<feature type="compositionally biased region" description="Basic and acidic residues" evidence="1">
    <location>
        <begin position="868"/>
        <end position="881"/>
    </location>
</feature>
<feature type="compositionally biased region" description="Basic and acidic residues" evidence="1">
    <location>
        <begin position="1017"/>
        <end position="1036"/>
    </location>
</feature>
<feature type="region of interest" description="Disordered" evidence="1">
    <location>
        <begin position="949"/>
        <end position="982"/>
    </location>
</feature>
<evidence type="ECO:0000313" key="3">
    <source>
        <dbReference type="Proteomes" id="UP000070133"/>
    </source>
</evidence>
<accession>A0A139HE00</accession>
<name>A0A139HE00_9PEZI</name>
<organism evidence="2 3">
    <name type="scientific">Pseudocercospora eumusae</name>
    <dbReference type="NCBI Taxonomy" id="321146"/>
    <lineage>
        <taxon>Eukaryota</taxon>
        <taxon>Fungi</taxon>
        <taxon>Dikarya</taxon>
        <taxon>Ascomycota</taxon>
        <taxon>Pezizomycotina</taxon>
        <taxon>Dothideomycetes</taxon>
        <taxon>Dothideomycetidae</taxon>
        <taxon>Mycosphaerellales</taxon>
        <taxon>Mycosphaerellaceae</taxon>
        <taxon>Pseudocercospora</taxon>
    </lineage>
</organism>
<proteinExistence type="predicted"/>
<feature type="region of interest" description="Disordered" evidence="1">
    <location>
        <begin position="157"/>
        <end position="180"/>
    </location>
</feature>
<dbReference type="Proteomes" id="UP000070133">
    <property type="component" value="Unassembled WGS sequence"/>
</dbReference>
<feature type="compositionally biased region" description="Acidic residues" evidence="1">
    <location>
        <begin position="248"/>
        <end position="263"/>
    </location>
</feature>
<feature type="compositionally biased region" description="Basic residues" evidence="1">
    <location>
        <begin position="233"/>
        <end position="243"/>
    </location>
</feature>
<feature type="compositionally biased region" description="Acidic residues" evidence="1">
    <location>
        <begin position="279"/>
        <end position="294"/>
    </location>
</feature>
<feature type="region of interest" description="Disordered" evidence="1">
    <location>
        <begin position="419"/>
        <end position="441"/>
    </location>
</feature>
<feature type="compositionally biased region" description="Basic and acidic residues" evidence="1">
    <location>
        <begin position="302"/>
        <end position="313"/>
    </location>
</feature>